<dbReference type="NCBIfam" id="NF038065">
    <property type="entry name" value="Pr6Pr"/>
    <property type="match status" value="1"/>
</dbReference>
<keyword evidence="1" id="KW-1133">Transmembrane helix</keyword>
<name>A0ABP9E4W9_9GAMM</name>
<reference evidence="3" key="1">
    <citation type="journal article" date="2019" name="Int. J. Syst. Evol. Microbiol.">
        <title>The Global Catalogue of Microorganisms (GCM) 10K type strain sequencing project: providing services to taxonomists for standard genome sequencing and annotation.</title>
        <authorList>
            <consortium name="The Broad Institute Genomics Platform"/>
            <consortium name="The Broad Institute Genome Sequencing Center for Infectious Disease"/>
            <person name="Wu L."/>
            <person name="Ma J."/>
        </authorList>
    </citation>
    <scope>NUCLEOTIDE SEQUENCE [LARGE SCALE GENOMIC DNA]</scope>
    <source>
        <strain evidence="3">JCM 18392</strain>
    </source>
</reference>
<evidence type="ECO:0000313" key="2">
    <source>
        <dbReference type="EMBL" id="GAA4869271.1"/>
    </source>
</evidence>
<protein>
    <submittedName>
        <fullName evidence="2">Pr6Pr family membrane protein</fullName>
    </submittedName>
</protein>
<proteinExistence type="predicted"/>
<evidence type="ECO:0000256" key="1">
    <source>
        <dbReference type="SAM" id="Phobius"/>
    </source>
</evidence>
<feature type="transmembrane region" description="Helical" evidence="1">
    <location>
        <begin position="81"/>
        <end position="101"/>
    </location>
</feature>
<feature type="transmembrane region" description="Helical" evidence="1">
    <location>
        <begin position="185"/>
        <end position="206"/>
    </location>
</feature>
<keyword evidence="1" id="KW-0472">Membrane</keyword>
<organism evidence="2 3">
    <name type="scientific">Luteimonas vadosa</name>
    <dbReference type="NCBI Taxonomy" id="1165507"/>
    <lineage>
        <taxon>Bacteria</taxon>
        <taxon>Pseudomonadati</taxon>
        <taxon>Pseudomonadota</taxon>
        <taxon>Gammaproteobacteria</taxon>
        <taxon>Lysobacterales</taxon>
        <taxon>Lysobacteraceae</taxon>
        <taxon>Luteimonas</taxon>
    </lineage>
</organism>
<comment type="caution">
    <text evidence="2">The sequence shown here is derived from an EMBL/GenBank/DDBJ whole genome shotgun (WGS) entry which is preliminary data.</text>
</comment>
<accession>A0ABP9E4W9</accession>
<keyword evidence="3" id="KW-1185">Reference proteome</keyword>
<gene>
    <name evidence="2" type="ORF">GCM10023332_22300</name>
</gene>
<feature type="transmembrane region" description="Helical" evidence="1">
    <location>
        <begin position="44"/>
        <end position="69"/>
    </location>
</feature>
<dbReference type="RefSeq" id="WP_345295559.1">
    <property type="nucleotide sequence ID" value="NZ_BAABJY010000002.1"/>
</dbReference>
<dbReference type="Proteomes" id="UP001501323">
    <property type="component" value="Unassembled WGS sequence"/>
</dbReference>
<feature type="transmembrane region" description="Helical" evidence="1">
    <location>
        <begin position="145"/>
        <end position="165"/>
    </location>
</feature>
<dbReference type="EMBL" id="BAABJY010000002">
    <property type="protein sequence ID" value="GAA4869271.1"/>
    <property type="molecule type" value="Genomic_DNA"/>
</dbReference>
<keyword evidence="1" id="KW-0812">Transmembrane</keyword>
<dbReference type="InterPro" id="IPR049713">
    <property type="entry name" value="Pr6Pr-like"/>
</dbReference>
<sequence>MDRRPVAVRRVLGGAIALVGAFALALQCLLLLEATRGEISAGMALLRFFSYFTILSNCLVVLATAAAAIEDGSGAGFFTRATVRAGIAIYIATTALVYAVVLHSLWQPTGAQWWADILLHYVVPVAYLAWWAGATPHGALRWGNLHGWLAFPLAFVAWIVFRQRAIEAWSPYPFLDLARNSTPSVLASVGMILVVILSIASVLLAMDRWLARGSGAG</sequence>
<feature type="transmembrane region" description="Helical" evidence="1">
    <location>
        <begin position="113"/>
        <end position="133"/>
    </location>
</feature>
<feature type="transmembrane region" description="Helical" evidence="1">
    <location>
        <begin position="12"/>
        <end position="32"/>
    </location>
</feature>
<evidence type="ECO:0000313" key="3">
    <source>
        <dbReference type="Proteomes" id="UP001501323"/>
    </source>
</evidence>